<gene>
    <name evidence="1" type="ORF">STRAU_2055</name>
</gene>
<evidence type="ECO:0000313" key="1">
    <source>
        <dbReference type="EMBL" id="EPH44870.1"/>
    </source>
</evidence>
<proteinExistence type="predicted"/>
<accession>S4A290</accession>
<dbReference type="Proteomes" id="UP000014629">
    <property type="component" value="Unassembled WGS sequence"/>
</dbReference>
<dbReference type="AlphaFoldDB" id="S4A290"/>
<evidence type="ECO:0000313" key="2">
    <source>
        <dbReference type="Proteomes" id="UP000014629"/>
    </source>
</evidence>
<dbReference type="OrthoDB" id="6396144at2"/>
<keyword evidence="2" id="KW-1185">Reference proteome</keyword>
<dbReference type="EMBL" id="AOPZ01000073">
    <property type="protein sequence ID" value="EPH44870.1"/>
    <property type="molecule type" value="Genomic_DNA"/>
</dbReference>
<sequence>MPPISYSDAVNDALERLGDLGYERGVGVDLANHGPMAAEAIAVLGHGDEVAHWTGRYRRALDHHEPPAARFALDPADEASWRPALGDFGRAGDWERLFARELATAPWRDVLARWWPRLIPGLFAGLTHGLIRTAHAVRGLAAAGDAPTALQLDELSRGLAYWAARHRTLPGSPALRGTDSVAEAVAALPRVPLDGPRGPSVAQGRLDTLGQLPGYAESLERLAPHPASRLLGDMTLQFADVYLGHPEVFPVPLVHGVTAPAAARLVLPHLPQELYEPTLAQLWQVQSAFLLAFTTDRRDEGTAAWQTETAGLPPLDELGAGAVEHGDEHVIKFTEACLREYALRPDARYPAAAYAAIRRIPRLDAGGGVGVVAAGAAGAAD</sequence>
<evidence type="ECO:0008006" key="3">
    <source>
        <dbReference type="Google" id="ProtNLM"/>
    </source>
</evidence>
<dbReference type="PATRIC" id="fig|1286094.4.peg.2033"/>
<name>S4A290_9ACTN</name>
<reference evidence="1 2" key="1">
    <citation type="submission" date="2013-02" db="EMBL/GenBank/DDBJ databases">
        <title>Draft Genome Sequence of Streptomyces aurantiacus, Which Produces Setomimycin.</title>
        <authorList>
            <person name="Gruening B.A."/>
            <person name="Praeg A."/>
            <person name="Erxleben A."/>
            <person name="Guenther S."/>
            <person name="Mueller M."/>
        </authorList>
    </citation>
    <scope>NUCLEOTIDE SEQUENCE [LARGE SCALE GENOMIC DNA]</scope>
    <source>
        <strain evidence="1 2">JA 4570</strain>
    </source>
</reference>
<comment type="caution">
    <text evidence="1">The sequence shown here is derived from an EMBL/GenBank/DDBJ whole genome shotgun (WGS) entry which is preliminary data.</text>
</comment>
<protein>
    <recommendedName>
        <fullName evidence="3">DUF4243 domain-containing protein</fullName>
    </recommendedName>
</protein>
<organism evidence="1 2">
    <name type="scientific">Streptomyces aurantiacus JA 4570</name>
    <dbReference type="NCBI Taxonomy" id="1286094"/>
    <lineage>
        <taxon>Bacteria</taxon>
        <taxon>Bacillati</taxon>
        <taxon>Actinomycetota</taxon>
        <taxon>Actinomycetes</taxon>
        <taxon>Kitasatosporales</taxon>
        <taxon>Streptomycetaceae</taxon>
        <taxon>Streptomyces</taxon>
        <taxon>Streptomyces aurantiacus group</taxon>
    </lineage>
</organism>
<dbReference type="RefSeq" id="WP_016640184.1">
    <property type="nucleotide sequence ID" value="NZ_AOPZ01000073.1"/>
</dbReference>